<organism evidence="1 2">
    <name type="scientific">Sulfurimonas aquatica</name>
    <dbReference type="NCBI Taxonomy" id="2672570"/>
    <lineage>
        <taxon>Bacteria</taxon>
        <taxon>Pseudomonadati</taxon>
        <taxon>Campylobacterota</taxon>
        <taxon>Epsilonproteobacteria</taxon>
        <taxon>Campylobacterales</taxon>
        <taxon>Sulfurimonadaceae</taxon>
        <taxon>Sulfurimonas</taxon>
    </lineage>
</organism>
<dbReference type="KEGG" id="saqt:GJV85_03460"/>
<protein>
    <recommendedName>
        <fullName evidence="3">Helix-turn-helix domain-containing protein</fullName>
    </recommendedName>
</protein>
<evidence type="ECO:0000313" key="2">
    <source>
        <dbReference type="Proteomes" id="UP000671852"/>
    </source>
</evidence>
<evidence type="ECO:0008006" key="3">
    <source>
        <dbReference type="Google" id="ProtNLM"/>
    </source>
</evidence>
<proteinExistence type="predicted"/>
<reference evidence="1" key="2">
    <citation type="submission" date="2021-04" db="EMBL/GenBank/DDBJ databases">
        <title>Isolation and characterization of a novel species of the genus Sulfurimonas.</title>
        <authorList>
            <person name="Fukui M."/>
        </authorList>
    </citation>
    <scope>NUCLEOTIDE SEQUENCE</scope>
    <source>
        <strain evidence="1">H1576</strain>
    </source>
</reference>
<dbReference type="RefSeq" id="WP_207562480.1">
    <property type="nucleotide sequence ID" value="NZ_CP046072.1"/>
</dbReference>
<accession>A0A975AZ12</accession>
<evidence type="ECO:0000313" key="1">
    <source>
        <dbReference type="EMBL" id="QSZ41207.1"/>
    </source>
</evidence>
<sequence length="85" mass="9772">MTQIDKHYSTTQTLVEQLFQLYQKVVFTRQDLAKLMDVSLSYVAKSIARGYGVPAYKRLGHKQNSKVIFNINDVAEFLNDTTKTI</sequence>
<keyword evidence="2" id="KW-1185">Reference proteome</keyword>
<gene>
    <name evidence="1" type="ORF">GJV85_03460</name>
</gene>
<dbReference type="Proteomes" id="UP000671852">
    <property type="component" value="Chromosome"/>
</dbReference>
<dbReference type="EMBL" id="CP046072">
    <property type="protein sequence ID" value="QSZ41207.1"/>
    <property type="molecule type" value="Genomic_DNA"/>
</dbReference>
<name>A0A975AZ12_9BACT</name>
<reference evidence="1" key="1">
    <citation type="submission" date="2019-11" db="EMBL/GenBank/DDBJ databases">
        <authorList>
            <person name="Kojima H."/>
        </authorList>
    </citation>
    <scope>NUCLEOTIDE SEQUENCE</scope>
    <source>
        <strain evidence="1">H1576</strain>
    </source>
</reference>
<dbReference type="AlphaFoldDB" id="A0A975AZ12"/>